<dbReference type="InterPro" id="IPR051918">
    <property type="entry name" value="STPP_CPPED1"/>
</dbReference>
<feature type="signal peptide" evidence="1">
    <location>
        <begin position="1"/>
        <end position="22"/>
    </location>
</feature>
<keyword evidence="1" id="KW-0732">Signal</keyword>
<comment type="caution">
    <text evidence="3">The sequence shown here is derived from an EMBL/GenBank/DDBJ whole genome shotgun (WGS) entry which is preliminary data.</text>
</comment>
<dbReference type="EMBL" id="VRYZ01000001">
    <property type="protein sequence ID" value="TXS94479.1"/>
    <property type="molecule type" value="Genomic_DNA"/>
</dbReference>
<dbReference type="PANTHER" id="PTHR43143:SF1">
    <property type="entry name" value="SERINE_THREONINE-PROTEIN PHOSPHATASE CPPED1"/>
    <property type="match status" value="1"/>
</dbReference>
<dbReference type="RefSeq" id="WP_148062335.1">
    <property type="nucleotide sequence ID" value="NZ_VRYZ01000001.1"/>
</dbReference>
<dbReference type="AlphaFoldDB" id="A0A5C9A327"/>
<protein>
    <submittedName>
        <fullName evidence="3">Metallophosphoesterase</fullName>
    </submittedName>
</protein>
<organism evidence="3 4">
    <name type="scientific">Parahaliea aestuarii</name>
    <dbReference type="NCBI Taxonomy" id="1852021"/>
    <lineage>
        <taxon>Bacteria</taxon>
        <taxon>Pseudomonadati</taxon>
        <taxon>Pseudomonadota</taxon>
        <taxon>Gammaproteobacteria</taxon>
        <taxon>Cellvibrionales</taxon>
        <taxon>Halieaceae</taxon>
        <taxon>Parahaliea</taxon>
    </lineage>
</organism>
<dbReference type="OrthoDB" id="9780884at2"/>
<reference evidence="3 4" key="1">
    <citation type="submission" date="2019-08" db="EMBL/GenBank/DDBJ databases">
        <title>Parahaliea maris sp. nov., isolated from the surface seawater.</title>
        <authorList>
            <person name="Liu Y."/>
        </authorList>
    </citation>
    <scope>NUCLEOTIDE SEQUENCE [LARGE SCALE GENOMIC DNA]</scope>
    <source>
        <strain evidence="3 4">S2-26</strain>
    </source>
</reference>
<evidence type="ECO:0000256" key="1">
    <source>
        <dbReference type="SAM" id="SignalP"/>
    </source>
</evidence>
<dbReference type="PROSITE" id="PS51257">
    <property type="entry name" value="PROKAR_LIPOPROTEIN"/>
    <property type="match status" value="1"/>
</dbReference>
<name>A0A5C9A327_9GAMM</name>
<dbReference type="InterPro" id="IPR004843">
    <property type="entry name" value="Calcineurin-like_PHP"/>
</dbReference>
<keyword evidence="4" id="KW-1185">Reference proteome</keyword>
<dbReference type="GO" id="GO:0016787">
    <property type="term" value="F:hydrolase activity"/>
    <property type="evidence" value="ECO:0007669"/>
    <property type="project" value="InterPro"/>
</dbReference>
<evidence type="ECO:0000259" key="2">
    <source>
        <dbReference type="Pfam" id="PF00149"/>
    </source>
</evidence>
<evidence type="ECO:0000313" key="4">
    <source>
        <dbReference type="Proteomes" id="UP000321933"/>
    </source>
</evidence>
<evidence type="ECO:0000313" key="3">
    <source>
        <dbReference type="EMBL" id="TXS94479.1"/>
    </source>
</evidence>
<dbReference type="InterPro" id="IPR029052">
    <property type="entry name" value="Metallo-depent_PP-like"/>
</dbReference>
<feature type="domain" description="Calcineurin-like phosphoesterase" evidence="2">
    <location>
        <begin position="61"/>
        <end position="288"/>
    </location>
</feature>
<proteinExistence type="predicted"/>
<accession>A0A5C9A327</accession>
<gene>
    <name evidence="3" type="ORF">FVW59_00735</name>
</gene>
<sequence length="355" mass="39098">MTARWRHCIAAALLAVGLGACSGTSSQVPPLAAPADSSDLRARGVAVSQKAFANRPEHFQFAVVGDRTGGHRPGVFARAMAQLNLLQPEFVLSVGDHIEGYSEDRDEVAARWSEVEGHIDSLQMPYFFVPGNHDISNPVMLDEWRSRHGRAYYHFRYRDVLFLVLSTEDPPTASNKKRLMQELGVSAQEYRQAVQTLQGNPAEVAAAVAADPRLASIAAALAGGDSATLSEAQVAYMSEAVAANRDVRWTFVLMHKPAWKYDAPGFLRIEEQLQSRPYTVLAGHFHYYSREQRFGRDYIQMGTTGGNQRTHPAGPGTLDHLMWVTVGEDGPEIANIALDGLFDREGPRQARTPLE</sequence>
<dbReference type="PANTHER" id="PTHR43143">
    <property type="entry name" value="METALLOPHOSPHOESTERASE, CALCINEURIN SUPERFAMILY"/>
    <property type="match status" value="1"/>
</dbReference>
<dbReference type="Gene3D" id="3.60.21.10">
    <property type="match status" value="1"/>
</dbReference>
<dbReference type="Pfam" id="PF00149">
    <property type="entry name" value="Metallophos"/>
    <property type="match status" value="1"/>
</dbReference>
<dbReference type="Proteomes" id="UP000321933">
    <property type="component" value="Unassembled WGS sequence"/>
</dbReference>
<dbReference type="SUPFAM" id="SSF56300">
    <property type="entry name" value="Metallo-dependent phosphatases"/>
    <property type="match status" value="1"/>
</dbReference>
<feature type="chain" id="PRO_5022843043" evidence="1">
    <location>
        <begin position="23"/>
        <end position="355"/>
    </location>
</feature>